<protein>
    <recommendedName>
        <fullName evidence="3">RNase H type-1 domain-containing protein</fullName>
    </recommendedName>
</protein>
<gene>
    <name evidence="1" type="ORF">Gogos_014784</name>
</gene>
<comment type="caution">
    <text evidence="1">The sequence shown here is derived from an EMBL/GenBank/DDBJ whole genome shotgun (WGS) entry which is preliminary data.</text>
</comment>
<proteinExistence type="predicted"/>
<accession>A0A7J9BZK7</accession>
<evidence type="ECO:0000313" key="2">
    <source>
        <dbReference type="Proteomes" id="UP000593579"/>
    </source>
</evidence>
<evidence type="ECO:0000313" key="1">
    <source>
        <dbReference type="EMBL" id="MBA0741649.1"/>
    </source>
</evidence>
<reference evidence="1 2" key="1">
    <citation type="journal article" date="2019" name="Genome Biol. Evol.">
        <title>Insights into the evolution of the New World diploid cottons (Gossypium, subgenus Houzingenia) based on genome sequencing.</title>
        <authorList>
            <person name="Grover C.E."/>
            <person name="Arick M.A. 2nd"/>
            <person name="Thrash A."/>
            <person name="Conover J.L."/>
            <person name="Sanders W.S."/>
            <person name="Peterson D.G."/>
            <person name="Frelichowski J.E."/>
            <person name="Scheffler J.A."/>
            <person name="Scheffler B.E."/>
            <person name="Wendel J.F."/>
        </authorList>
    </citation>
    <scope>NUCLEOTIDE SEQUENCE [LARGE SCALE GENOMIC DNA]</scope>
    <source>
        <strain evidence="1">5</strain>
        <tissue evidence="1">Leaf</tissue>
    </source>
</reference>
<name>A0A7J9BZK7_GOSGO</name>
<evidence type="ECO:0008006" key="3">
    <source>
        <dbReference type="Google" id="ProtNLM"/>
    </source>
</evidence>
<dbReference type="Proteomes" id="UP000593579">
    <property type="component" value="Unassembled WGS sequence"/>
</dbReference>
<dbReference type="EMBL" id="JABEZY010000007">
    <property type="protein sequence ID" value="MBA0741649.1"/>
    <property type="molecule type" value="Genomic_DNA"/>
</dbReference>
<dbReference type="OrthoDB" id="994976at2759"/>
<sequence>MLVEQQDEKRRRRLLEKLKCNIDSIIFVESGHMGCAAIVRNEIGSFVRCISSFMKMVEIIAAREALFWLRSLHLDE</sequence>
<keyword evidence="2" id="KW-1185">Reference proteome</keyword>
<organism evidence="1 2">
    <name type="scientific">Gossypium gossypioides</name>
    <name type="common">Mexican cotton</name>
    <name type="synonym">Selera gossypioides</name>
    <dbReference type="NCBI Taxonomy" id="34282"/>
    <lineage>
        <taxon>Eukaryota</taxon>
        <taxon>Viridiplantae</taxon>
        <taxon>Streptophyta</taxon>
        <taxon>Embryophyta</taxon>
        <taxon>Tracheophyta</taxon>
        <taxon>Spermatophyta</taxon>
        <taxon>Magnoliopsida</taxon>
        <taxon>eudicotyledons</taxon>
        <taxon>Gunneridae</taxon>
        <taxon>Pentapetalae</taxon>
        <taxon>rosids</taxon>
        <taxon>malvids</taxon>
        <taxon>Malvales</taxon>
        <taxon>Malvaceae</taxon>
        <taxon>Malvoideae</taxon>
        <taxon>Gossypium</taxon>
    </lineage>
</organism>
<dbReference type="AlphaFoldDB" id="A0A7J9BZK7"/>